<keyword evidence="1" id="KW-0614">Plasmid</keyword>
<protein>
    <submittedName>
        <fullName evidence="1">Uncharacterized protein</fullName>
    </submittedName>
</protein>
<dbReference type="InterPro" id="IPR036390">
    <property type="entry name" value="WH_DNA-bd_sf"/>
</dbReference>
<reference evidence="2" key="1">
    <citation type="submission" date="2014-10" db="EMBL/GenBank/DDBJ databases">
        <authorList>
            <person name="Kuske C.R."/>
            <person name="Challacombe J.F."/>
            <person name="Daligault H.E."/>
            <person name="Davenport K.W."/>
            <person name="Johnson S.L."/>
            <person name="Siddaramappa S."/>
            <person name="Petersen J.M."/>
        </authorList>
    </citation>
    <scope>NUCLEOTIDE SEQUENCE [LARGE SCALE GENOMIC DNA]</scope>
    <source>
        <strain evidence="2">CA97-1460</strain>
        <plasmid evidence="2">pfcd_1</plasmid>
    </source>
</reference>
<accession>A0A1J0KWG2</accession>
<dbReference type="RefSeq" id="WP_071664809.1">
    <property type="nucleotide sequence ID" value="NZ_CP009655.1"/>
</dbReference>
<sequence>MKTKQELIELGKITQQKILSYLAEFKYSTPKTLEKALNINYKTLTGALKRYEKQELITVIEIQAPKTKVVGISWQGLAELGIIDQTKIFHESRFNERTLIHWLQCQNYAILSRNKGLKCYPAPAQKFASKGRGKTDLIEERDSFSIGIEIERTAKTLNRYAEVWGGHVQAIQNKEIDGVKYVLTTKRAEVVEKIFNKAKFVLTKDKRKIDFEPFKNRFKFIINHDL</sequence>
<dbReference type="SUPFAM" id="SSF46785">
    <property type="entry name" value="Winged helix' DNA-binding domain"/>
    <property type="match status" value="1"/>
</dbReference>
<gene>
    <name evidence="1" type="ORF">KX01_1864</name>
</gene>
<geneLocation type="plasmid" evidence="2">
    <name>pfcd_1</name>
</geneLocation>
<name>A0A1J0KWG2_9GAMM</name>
<dbReference type="AlphaFoldDB" id="A0A1J0KWG2"/>
<dbReference type="Proteomes" id="UP000182521">
    <property type="component" value="Plasmid pFCD_1"/>
</dbReference>
<proteinExistence type="predicted"/>
<evidence type="ECO:0000313" key="2">
    <source>
        <dbReference type="Proteomes" id="UP000182521"/>
    </source>
</evidence>
<organism evidence="1 2">
    <name type="scientific">Francisella frigiditurris</name>
    <dbReference type="NCBI Taxonomy" id="1542390"/>
    <lineage>
        <taxon>Bacteria</taxon>
        <taxon>Pseudomonadati</taxon>
        <taxon>Pseudomonadota</taxon>
        <taxon>Gammaproteobacteria</taxon>
        <taxon>Thiotrichales</taxon>
        <taxon>Francisellaceae</taxon>
        <taxon>Francisella</taxon>
    </lineage>
</organism>
<dbReference type="KEGG" id="frc:KX01_1864"/>
<evidence type="ECO:0000313" key="1">
    <source>
        <dbReference type="EMBL" id="APC98003.1"/>
    </source>
</evidence>
<dbReference type="EMBL" id="CP009655">
    <property type="protein sequence ID" value="APC98003.1"/>
    <property type="molecule type" value="Genomic_DNA"/>
</dbReference>
<keyword evidence="2" id="KW-1185">Reference proteome</keyword>